<reference evidence="1" key="1">
    <citation type="submission" date="2020-07" db="EMBL/GenBank/DDBJ databases">
        <title>Ethylene signaling mediates host invasion by parasitic plants.</title>
        <authorList>
            <person name="Yoshida S."/>
        </authorList>
    </citation>
    <scope>NUCLEOTIDE SEQUENCE</scope>
    <source>
        <strain evidence="1">Okayama</strain>
    </source>
</reference>
<dbReference type="Proteomes" id="UP000653305">
    <property type="component" value="Unassembled WGS sequence"/>
</dbReference>
<evidence type="ECO:0000313" key="1">
    <source>
        <dbReference type="EMBL" id="GFP91789.1"/>
    </source>
</evidence>
<dbReference type="EMBL" id="BMAC01000256">
    <property type="protein sequence ID" value="GFP91789.1"/>
    <property type="molecule type" value="Genomic_DNA"/>
</dbReference>
<proteinExistence type="predicted"/>
<dbReference type="AlphaFoldDB" id="A0A830BYV6"/>
<sequence length="72" mass="8570">MAPTIMAEVRALGFKVSTNEQVNWFKVLNRLPIVATHYVDFEYMVMSRIKEDVITFWGVLGWENFMRNQWLT</sequence>
<keyword evidence="2" id="KW-1185">Reference proteome</keyword>
<protein>
    <submittedName>
        <fullName evidence="1">Uncharacterized protein</fullName>
    </submittedName>
</protein>
<gene>
    <name evidence="1" type="ORF">PHJA_001322900</name>
</gene>
<name>A0A830BYV6_9LAMI</name>
<accession>A0A830BYV6</accession>
<evidence type="ECO:0000313" key="2">
    <source>
        <dbReference type="Proteomes" id="UP000653305"/>
    </source>
</evidence>
<organism evidence="1 2">
    <name type="scientific">Phtheirospermum japonicum</name>
    <dbReference type="NCBI Taxonomy" id="374723"/>
    <lineage>
        <taxon>Eukaryota</taxon>
        <taxon>Viridiplantae</taxon>
        <taxon>Streptophyta</taxon>
        <taxon>Embryophyta</taxon>
        <taxon>Tracheophyta</taxon>
        <taxon>Spermatophyta</taxon>
        <taxon>Magnoliopsida</taxon>
        <taxon>eudicotyledons</taxon>
        <taxon>Gunneridae</taxon>
        <taxon>Pentapetalae</taxon>
        <taxon>asterids</taxon>
        <taxon>lamiids</taxon>
        <taxon>Lamiales</taxon>
        <taxon>Orobanchaceae</taxon>
        <taxon>Orobanchaceae incertae sedis</taxon>
        <taxon>Phtheirospermum</taxon>
    </lineage>
</organism>
<comment type="caution">
    <text evidence="1">The sequence shown here is derived from an EMBL/GenBank/DDBJ whole genome shotgun (WGS) entry which is preliminary data.</text>
</comment>